<evidence type="ECO:0000313" key="8">
    <source>
        <dbReference type="EMBL" id="QIZ06978.1"/>
    </source>
</evidence>
<evidence type="ECO:0000256" key="6">
    <source>
        <dbReference type="ARBA" id="ARBA00023136"/>
    </source>
</evidence>
<dbReference type="PANTHER" id="PTHR33884">
    <property type="entry name" value="UPF0410 PROTEIN YMGE"/>
    <property type="match status" value="1"/>
</dbReference>
<dbReference type="EMBL" id="CP051128">
    <property type="protein sequence ID" value="QIZ06978.1"/>
    <property type="molecule type" value="Genomic_DNA"/>
</dbReference>
<keyword evidence="3" id="KW-1003">Cell membrane</keyword>
<evidence type="ECO:0000256" key="7">
    <source>
        <dbReference type="SAM" id="Phobius"/>
    </source>
</evidence>
<comment type="subcellular location">
    <subcellularLocation>
        <location evidence="1">Cell membrane</location>
        <topology evidence="1">Multi-pass membrane protein</topology>
    </subcellularLocation>
</comment>
<organism evidence="8 9">
    <name type="scientific">Priestia megaterium</name>
    <name type="common">Bacillus megaterium</name>
    <dbReference type="NCBI Taxonomy" id="1404"/>
    <lineage>
        <taxon>Bacteria</taxon>
        <taxon>Bacillati</taxon>
        <taxon>Bacillota</taxon>
        <taxon>Bacilli</taxon>
        <taxon>Bacillales</taxon>
        <taxon>Bacillaceae</taxon>
        <taxon>Priestia</taxon>
    </lineage>
</organism>
<dbReference type="Pfam" id="PF04226">
    <property type="entry name" value="Transgly_assoc"/>
    <property type="match status" value="1"/>
</dbReference>
<evidence type="ECO:0000256" key="2">
    <source>
        <dbReference type="ARBA" id="ARBA00011006"/>
    </source>
</evidence>
<dbReference type="GO" id="GO:0005886">
    <property type="term" value="C:plasma membrane"/>
    <property type="evidence" value="ECO:0007669"/>
    <property type="project" value="UniProtKB-SubCell"/>
</dbReference>
<evidence type="ECO:0000256" key="5">
    <source>
        <dbReference type="ARBA" id="ARBA00022989"/>
    </source>
</evidence>
<dbReference type="Proteomes" id="UP000501868">
    <property type="component" value="Chromosome"/>
</dbReference>
<evidence type="ECO:0000256" key="1">
    <source>
        <dbReference type="ARBA" id="ARBA00004651"/>
    </source>
</evidence>
<proteinExistence type="inferred from homology"/>
<evidence type="ECO:0000313" key="9">
    <source>
        <dbReference type="Proteomes" id="UP000501868"/>
    </source>
</evidence>
<name>A0A6H1P0E3_PRIMG</name>
<reference evidence="8 9" key="1">
    <citation type="submission" date="2020-04" db="EMBL/GenBank/DDBJ databases">
        <title>Genome-Wide Identification of 5-Methylcytosine Sites in Bacterial Genomes By High-Throughput Sequencing of MspJI Restriction Fragments.</title>
        <authorList>
            <person name="Wu V."/>
        </authorList>
    </citation>
    <scope>NUCLEOTIDE SEQUENCE [LARGE SCALE GENOMIC DNA]</scope>
    <source>
        <strain evidence="8 9">S2</strain>
    </source>
</reference>
<reference evidence="8 9" key="2">
    <citation type="submission" date="2020-04" db="EMBL/GenBank/DDBJ databases">
        <authorList>
            <person name="Fomenkov A."/>
            <person name="Anton B.P."/>
            <person name="Roberts R.J."/>
        </authorList>
    </citation>
    <scope>NUCLEOTIDE SEQUENCE [LARGE SCALE GENOMIC DNA]</scope>
    <source>
        <strain evidence="8 9">S2</strain>
    </source>
</reference>
<feature type="transmembrane region" description="Helical" evidence="7">
    <location>
        <begin position="29"/>
        <end position="51"/>
    </location>
</feature>
<dbReference type="InterPro" id="IPR007341">
    <property type="entry name" value="Transgly_assoc"/>
</dbReference>
<keyword evidence="5 7" id="KW-1133">Transmembrane helix</keyword>
<evidence type="ECO:0000256" key="4">
    <source>
        <dbReference type="ARBA" id="ARBA00022692"/>
    </source>
</evidence>
<feature type="transmembrane region" description="Helical" evidence="7">
    <location>
        <begin position="57"/>
        <end position="80"/>
    </location>
</feature>
<feature type="transmembrane region" description="Helical" evidence="7">
    <location>
        <begin position="6"/>
        <end position="22"/>
    </location>
</feature>
<accession>A0A6H1P0E3</accession>
<protein>
    <submittedName>
        <fullName evidence="8">GlsB/YeaQ/YmgE family stress response membrane protein</fullName>
    </submittedName>
</protein>
<sequence>MSFIWALIIGGIIGWLAGLIVGRDIPGGIIGNIIAGFVGAWLGTAILGNWGPHVADFAIVPAIIGAAVLVLLVSFILRAFRRTDK</sequence>
<dbReference type="PANTHER" id="PTHR33884:SF3">
    <property type="entry name" value="UPF0410 PROTEIN YMGE"/>
    <property type="match status" value="1"/>
</dbReference>
<keyword evidence="6 7" id="KW-0472">Membrane</keyword>
<keyword evidence="4 7" id="KW-0812">Transmembrane</keyword>
<gene>
    <name evidence="8" type="ORF">HFZ78_09940</name>
</gene>
<evidence type="ECO:0000256" key="3">
    <source>
        <dbReference type="ARBA" id="ARBA00022475"/>
    </source>
</evidence>
<dbReference type="AlphaFoldDB" id="A0A6H1P0E3"/>
<comment type="similarity">
    <text evidence="2">Belongs to the UPF0410 family.</text>
</comment>